<evidence type="ECO:0000313" key="3">
    <source>
        <dbReference type="Proteomes" id="UP000499080"/>
    </source>
</evidence>
<dbReference type="AlphaFoldDB" id="A0A4Y2HN75"/>
<name>A0A4Y2HN75_ARAVE</name>
<accession>A0A4Y2HN75</accession>
<evidence type="ECO:0000259" key="1">
    <source>
        <dbReference type="PROSITE" id="PS50879"/>
    </source>
</evidence>
<protein>
    <recommendedName>
        <fullName evidence="1">RNase H type-1 domain-containing protein</fullName>
    </recommendedName>
</protein>
<dbReference type="EMBL" id="BGPR01002045">
    <property type="protein sequence ID" value="GBM66805.1"/>
    <property type="molecule type" value="Genomic_DNA"/>
</dbReference>
<evidence type="ECO:0000313" key="2">
    <source>
        <dbReference type="EMBL" id="GBM66805.1"/>
    </source>
</evidence>
<dbReference type="Proteomes" id="UP000499080">
    <property type="component" value="Unassembled WGS sequence"/>
</dbReference>
<proteinExistence type="predicted"/>
<comment type="caution">
    <text evidence="2">The sequence shown here is derived from an EMBL/GenBank/DDBJ whole genome shotgun (WGS) entry which is preliminary data.</text>
</comment>
<organism evidence="2 3">
    <name type="scientific">Araneus ventricosus</name>
    <name type="common">Orbweaver spider</name>
    <name type="synonym">Epeira ventricosa</name>
    <dbReference type="NCBI Taxonomy" id="182803"/>
    <lineage>
        <taxon>Eukaryota</taxon>
        <taxon>Metazoa</taxon>
        <taxon>Ecdysozoa</taxon>
        <taxon>Arthropoda</taxon>
        <taxon>Chelicerata</taxon>
        <taxon>Arachnida</taxon>
        <taxon>Araneae</taxon>
        <taxon>Araneomorphae</taxon>
        <taxon>Entelegynae</taxon>
        <taxon>Araneoidea</taxon>
        <taxon>Araneidae</taxon>
        <taxon>Araneus</taxon>
    </lineage>
</organism>
<sequence>MTSKQSPYNIVFRAQTIAIKEAINWDNSKGISTSIWSDSKSALKAISSFKSYKPLFQETQQALFQNPSSQLNWIKAHVGFLGNEAADNLPQQATKEGTHLQLQAPKMSSEEGLRNLSLNKWQQDWDSGDNGKAIFNILPVSLTQSSMRIPHGQENPSFSLRATIPFPAISTDSGFIIPMHAGRRETLSTTQFLVILRHHFIFQAKCRKYSTLVGKLTFK</sequence>
<dbReference type="SUPFAM" id="SSF53098">
    <property type="entry name" value="Ribonuclease H-like"/>
    <property type="match status" value="1"/>
</dbReference>
<dbReference type="InterPro" id="IPR012337">
    <property type="entry name" value="RNaseH-like_sf"/>
</dbReference>
<keyword evidence="3" id="KW-1185">Reference proteome</keyword>
<dbReference type="InterPro" id="IPR002156">
    <property type="entry name" value="RNaseH_domain"/>
</dbReference>
<reference evidence="2 3" key="1">
    <citation type="journal article" date="2019" name="Sci. Rep.">
        <title>Orb-weaving spider Araneus ventricosus genome elucidates the spidroin gene catalogue.</title>
        <authorList>
            <person name="Kono N."/>
            <person name="Nakamura H."/>
            <person name="Ohtoshi R."/>
            <person name="Moran D.A.P."/>
            <person name="Shinohara A."/>
            <person name="Yoshida Y."/>
            <person name="Fujiwara M."/>
            <person name="Mori M."/>
            <person name="Tomita M."/>
            <person name="Arakawa K."/>
        </authorList>
    </citation>
    <scope>NUCLEOTIDE SEQUENCE [LARGE SCALE GENOMIC DNA]</scope>
</reference>
<dbReference type="PROSITE" id="PS50879">
    <property type="entry name" value="RNASE_H_1"/>
    <property type="match status" value="1"/>
</dbReference>
<dbReference type="OrthoDB" id="6514649at2759"/>
<dbReference type="Pfam" id="PF00075">
    <property type="entry name" value="RNase_H"/>
    <property type="match status" value="1"/>
</dbReference>
<gene>
    <name evidence="2" type="ORF">AVEN_273948_1</name>
</gene>
<dbReference type="Gene3D" id="3.30.420.10">
    <property type="entry name" value="Ribonuclease H-like superfamily/Ribonuclease H"/>
    <property type="match status" value="1"/>
</dbReference>
<feature type="domain" description="RNase H type-1" evidence="1">
    <location>
        <begin position="1"/>
        <end position="95"/>
    </location>
</feature>
<dbReference type="GO" id="GO:0003676">
    <property type="term" value="F:nucleic acid binding"/>
    <property type="evidence" value="ECO:0007669"/>
    <property type="project" value="InterPro"/>
</dbReference>
<dbReference type="GO" id="GO:0004523">
    <property type="term" value="F:RNA-DNA hybrid ribonuclease activity"/>
    <property type="evidence" value="ECO:0007669"/>
    <property type="project" value="InterPro"/>
</dbReference>
<dbReference type="InterPro" id="IPR036397">
    <property type="entry name" value="RNaseH_sf"/>
</dbReference>